<dbReference type="EMBL" id="MLJW01001678">
    <property type="protein sequence ID" value="OIQ77176.1"/>
    <property type="molecule type" value="Genomic_DNA"/>
</dbReference>
<comment type="caution">
    <text evidence="1">The sequence shown here is derived from an EMBL/GenBank/DDBJ whole genome shotgun (WGS) entry which is preliminary data.</text>
</comment>
<protein>
    <submittedName>
        <fullName evidence="1">Uncharacterized protein</fullName>
    </submittedName>
</protein>
<proteinExistence type="predicted"/>
<gene>
    <name evidence="1" type="ORF">GALL_411350</name>
</gene>
<dbReference type="AlphaFoldDB" id="A0A1J5Q1M4"/>
<reference evidence="1" key="1">
    <citation type="submission" date="2016-10" db="EMBL/GenBank/DDBJ databases">
        <title>Sequence of Gallionella enrichment culture.</title>
        <authorList>
            <person name="Poehlein A."/>
            <person name="Muehling M."/>
            <person name="Daniel R."/>
        </authorList>
    </citation>
    <scope>NUCLEOTIDE SEQUENCE</scope>
</reference>
<name>A0A1J5Q1M4_9ZZZZ</name>
<accession>A0A1J5Q1M4</accession>
<organism evidence="1">
    <name type="scientific">mine drainage metagenome</name>
    <dbReference type="NCBI Taxonomy" id="410659"/>
    <lineage>
        <taxon>unclassified sequences</taxon>
        <taxon>metagenomes</taxon>
        <taxon>ecological metagenomes</taxon>
    </lineage>
</organism>
<evidence type="ECO:0000313" key="1">
    <source>
        <dbReference type="EMBL" id="OIQ77176.1"/>
    </source>
</evidence>
<sequence>MLRWIGLGLAGYTIESLIQHLAQRPAGAVTGEHIEIVNVDVGVAMSLANFRRIDMR</sequence>